<organism evidence="2 3">
    <name type="scientific">Allomesorhizobium camelthorni</name>
    <dbReference type="NCBI Taxonomy" id="475069"/>
    <lineage>
        <taxon>Bacteria</taxon>
        <taxon>Pseudomonadati</taxon>
        <taxon>Pseudomonadota</taxon>
        <taxon>Alphaproteobacteria</taxon>
        <taxon>Hyphomicrobiales</taxon>
        <taxon>Phyllobacteriaceae</taxon>
        <taxon>Allomesorhizobium</taxon>
    </lineage>
</organism>
<sequence length="138" mass="15088">MPAFISSCGLRLRRRHRLRPPNNLPNQHRQIKGSGKAKNKQLETDAAEVRIRATRRLGELMAAQREAGLTANGGDAMKARVENKPEHYQPPITLAEAGIDKNLANEARKLAAIPETEFDGIVTGCGLFFCLVDAAAFA</sequence>
<evidence type="ECO:0000256" key="1">
    <source>
        <dbReference type="SAM" id="MobiDB-lite"/>
    </source>
</evidence>
<dbReference type="EMBL" id="JAAKZF010000188">
    <property type="protein sequence ID" value="NGO56096.1"/>
    <property type="molecule type" value="Genomic_DNA"/>
</dbReference>
<proteinExistence type="predicted"/>
<keyword evidence="3" id="KW-1185">Reference proteome</keyword>
<gene>
    <name evidence="2" type="ORF">G6N73_34890</name>
</gene>
<dbReference type="RefSeq" id="WP_165034422.1">
    <property type="nucleotide sequence ID" value="NZ_JAAKZF010000188.1"/>
</dbReference>
<protein>
    <submittedName>
        <fullName evidence="2">Uncharacterized protein</fullName>
    </submittedName>
</protein>
<dbReference type="Proteomes" id="UP001642900">
    <property type="component" value="Unassembled WGS sequence"/>
</dbReference>
<accession>A0A6G4WPG8</accession>
<feature type="compositionally biased region" description="Basic residues" evidence="1">
    <location>
        <begin position="29"/>
        <end position="39"/>
    </location>
</feature>
<dbReference type="AlphaFoldDB" id="A0A6G4WPG8"/>
<comment type="caution">
    <text evidence="2">The sequence shown here is derived from an EMBL/GenBank/DDBJ whole genome shotgun (WGS) entry which is preliminary data.</text>
</comment>
<evidence type="ECO:0000313" key="3">
    <source>
        <dbReference type="Proteomes" id="UP001642900"/>
    </source>
</evidence>
<name>A0A6G4WPG8_9HYPH</name>
<evidence type="ECO:0000313" key="2">
    <source>
        <dbReference type="EMBL" id="NGO56096.1"/>
    </source>
</evidence>
<feature type="region of interest" description="Disordered" evidence="1">
    <location>
        <begin position="15"/>
        <end position="44"/>
    </location>
</feature>
<reference evidence="2 3" key="1">
    <citation type="submission" date="2020-02" db="EMBL/GenBank/DDBJ databases">
        <title>Genome sequence of strain CCNWXJ40-4.</title>
        <authorList>
            <person name="Gao J."/>
            <person name="Sun J."/>
        </authorList>
    </citation>
    <scope>NUCLEOTIDE SEQUENCE [LARGE SCALE GENOMIC DNA]</scope>
    <source>
        <strain evidence="2 3">CCNWXJ 40-4</strain>
    </source>
</reference>